<dbReference type="Pfam" id="PF06169">
    <property type="entry name" value="DUF982"/>
    <property type="match status" value="1"/>
</dbReference>
<protein>
    <recommendedName>
        <fullName evidence="3">DUF982 domain-containing protein</fullName>
    </recommendedName>
</protein>
<name>A0A2J0YTH0_RHIML</name>
<dbReference type="EMBL" id="NJGD01000031">
    <property type="protein sequence ID" value="PJR09260.1"/>
    <property type="molecule type" value="Genomic_DNA"/>
</dbReference>
<reference evidence="1 2" key="1">
    <citation type="submission" date="2017-06" db="EMBL/GenBank/DDBJ databases">
        <title>Ensifer strains isolated from leguminous trees and herbs display diverse denitrification phenotypes with some acting as strong N2O sinks.</title>
        <authorList>
            <person name="Woliy K."/>
            <person name="Mania D."/>
            <person name="Bakken L.R."/>
            <person name="Frostegard A."/>
        </authorList>
    </citation>
    <scope>NUCLEOTIDE SEQUENCE [LARGE SCALE GENOMIC DNA]</scope>
    <source>
        <strain evidence="1 2">AC50a</strain>
    </source>
</reference>
<dbReference type="RefSeq" id="WP_100674890.1">
    <property type="nucleotide sequence ID" value="NZ_NJGD01000031.1"/>
</dbReference>
<dbReference type="AlphaFoldDB" id="A0A2J0YTH0"/>
<organism evidence="1 2">
    <name type="scientific">Rhizobium meliloti</name>
    <name type="common">Ensifer meliloti</name>
    <name type="synonym">Sinorhizobium meliloti</name>
    <dbReference type="NCBI Taxonomy" id="382"/>
    <lineage>
        <taxon>Bacteria</taxon>
        <taxon>Pseudomonadati</taxon>
        <taxon>Pseudomonadota</taxon>
        <taxon>Alphaproteobacteria</taxon>
        <taxon>Hyphomicrobiales</taxon>
        <taxon>Rhizobiaceae</taxon>
        <taxon>Sinorhizobium/Ensifer group</taxon>
        <taxon>Sinorhizobium</taxon>
    </lineage>
</organism>
<proteinExistence type="predicted"/>
<gene>
    <name evidence="1" type="ORF">CEJ86_31390</name>
</gene>
<evidence type="ECO:0008006" key="3">
    <source>
        <dbReference type="Google" id="ProtNLM"/>
    </source>
</evidence>
<evidence type="ECO:0000313" key="1">
    <source>
        <dbReference type="EMBL" id="PJR09260.1"/>
    </source>
</evidence>
<sequence>MAATWDECVIVEIPNLDGVQIVWSPTCAARLLSENWPKMDGSTYAAALNACTDAMLGAAPAAPARDAFIAAIEEAKLKTFS</sequence>
<evidence type="ECO:0000313" key="2">
    <source>
        <dbReference type="Proteomes" id="UP000231987"/>
    </source>
</evidence>
<comment type="caution">
    <text evidence="1">The sequence shown here is derived from an EMBL/GenBank/DDBJ whole genome shotgun (WGS) entry which is preliminary data.</text>
</comment>
<dbReference type="InterPro" id="IPR010385">
    <property type="entry name" value="DUF982"/>
</dbReference>
<accession>A0A2J0YTH0</accession>
<dbReference type="Gene3D" id="6.10.250.730">
    <property type="match status" value="1"/>
</dbReference>
<dbReference type="Proteomes" id="UP000231987">
    <property type="component" value="Unassembled WGS sequence"/>
</dbReference>